<evidence type="ECO:0000256" key="1">
    <source>
        <dbReference type="ARBA" id="ARBA00004173"/>
    </source>
</evidence>
<name>A0A0R3RFK8_9BILA</name>
<dbReference type="PANTHER" id="PTHR11695:SF294">
    <property type="entry name" value="RETICULON-4-INTERACTING PROTEIN 1, MITOCHONDRIAL"/>
    <property type="match status" value="1"/>
</dbReference>
<accession>A0A0R3RFK8</accession>
<dbReference type="Gene3D" id="3.40.50.720">
    <property type="entry name" value="NAD(P)-binding Rossmann-like Domain"/>
    <property type="match status" value="1"/>
</dbReference>
<dbReference type="Pfam" id="PF13602">
    <property type="entry name" value="ADH_zinc_N_2"/>
    <property type="match status" value="1"/>
</dbReference>
<evidence type="ECO:0000313" key="7">
    <source>
        <dbReference type="Proteomes" id="UP000050640"/>
    </source>
</evidence>
<dbReference type="InterPro" id="IPR011032">
    <property type="entry name" value="GroES-like_sf"/>
</dbReference>
<dbReference type="Proteomes" id="UP000050640">
    <property type="component" value="Unplaced"/>
</dbReference>
<evidence type="ECO:0000256" key="3">
    <source>
        <dbReference type="ARBA" id="ARBA00022946"/>
    </source>
</evidence>
<dbReference type="CDD" id="cd08248">
    <property type="entry name" value="RTN4I1"/>
    <property type="match status" value="1"/>
</dbReference>
<dbReference type="FunFam" id="3.40.50.720:FF:000147">
    <property type="entry name" value="Reticulon-4-interacting protein 1 homolog, mitochondrial"/>
    <property type="match status" value="1"/>
</dbReference>
<sequence>MRDTHRLLGFIIADKSWQKRMSTWVTKQFDDDMEKIEISIPAIVRPDELLVKVKAASVNPIDTVMRKGYGRQLCSLVKNLRNRSLDSTLLPFIGGRDCSGIVEQTGGSVTRFKKGDEVIAVVDPFSSGTHAEFVVVNESNCVSKPTNISYIDGTAFPYTACTAWSALVSVARINPKNAASQRVLIHGGAGGVGTTAIQILKAWNVDKVVVTCSDDCFNLMERLGAIPVNYKSPKALEQIISEGPFDVVLDCAQSELTELSGRAMGLWRNSVHVSLLSPLLNDTDRYGVLLGVASTAVKYFLKATLPTVRCGQWYSYAFFASHPECMQQISEFLKDGKMKPVIDQIFKYDELPIAYEKVLKKKGRGKTIISMSES</sequence>
<dbReference type="InterPro" id="IPR013154">
    <property type="entry name" value="ADH-like_N"/>
</dbReference>
<reference evidence="8" key="1">
    <citation type="submission" date="2017-02" db="UniProtKB">
        <authorList>
            <consortium name="WormBaseParasite"/>
        </authorList>
    </citation>
    <scope>IDENTIFICATION</scope>
</reference>
<dbReference type="GO" id="GO:0008270">
    <property type="term" value="F:zinc ion binding"/>
    <property type="evidence" value="ECO:0007669"/>
    <property type="project" value="InterPro"/>
</dbReference>
<organism evidence="7 8">
    <name type="scientific">Elaeophora elaphi</name>
    <dbReference type="NCBI Taxonomy" id="1147741"/>
    <lineage>
        <taxon>Eukaryota</taxon>
        <taxon>Metazoa</taxon>
        <taxon>Ecdysozoa</taxon>
        <taxon>Nematoda</taxon>
        <taxon>Chromadorea</taxon>
        <taxon>Rhabditida</taxon>
        <taxon>Spirurina</taxon>
        <taxon>Spiruromorpha</taxon>
        <taxon>Filarioidea</taxon>
        <taxon>Onchocercidae</taxon>
        <taxon>Elaeophora</taxon>
    </lineage>
</organism>
<dbReference type="SUPFAM" id="SSF51735">
    <property type="entry name" value="NAD(P)-binding Rossmann-fold domains"/>
    <property type="match status" value="1"/>
</dbReference>
<comment type="subcellular location">
    <subcellularLocation>
        <location evidence="1">Mitochondrion</location>
    </subcellularLocation>
</comment>
<dbReference type="SUPFAM" id="SSF50129">
    <property type="entry name" value="GroES-like"/>
    <property type="match status" value="1"/>
</dbReference>
<keyword evidence="3" id="KW-0809">Transit peptide</keyword>
<evidence type="ECO:0000256" key="2">
    <source>
        <dbReference type="ARBA" id="ARBA00010371"/>
    </source>
</evidence>
<dbReference type="PROSITE" id="PS01162">
    <property type="entry name" value="QOR_ZETA_CRYSTAL"/>
    <property type="match status" value="1"/>
</dbReference>
<proteinExistence type="inferred from homology"/>
<dbReference type="InterPro" id="IPR036291">
    <property type="entry name" value="NAD(P)-bd_dom_sf"/>
</dbReference>
<dbReference type="SMART" id="SM00829">
    <property type="entry name" value="PKS_ER"/>
    <property type="match status" value="1"/>
</dbReference>
<evidence type="ECO:0000259" key="6">
    <source>
        <dbReference type="SMART" id="SM00829"/>
    </source>
</evidence>
<comment type="similarity">
    <text evidence="2">Belongs to the zinc-containing alcohol dehydrogenase family. Quinone oxidoreductase subfamily.</text>
</comment>
<dbReference type="STRING" id="1147741.A0A0R3RFK8"/>
<dbReference type="InterPro" id="IPR002364">
    <property type="entry name" value="Quin_OxRdtase/zeta-crystal_CS"/>
</dbReference>
<dbReference type="InterPro" id="IPR020843">
    <property type="entry name" value="ER"/>
</dbReference>
<keyword evidence="7" id="KW-1185">Reference proteome</keyword>
<feature type="domain" description="Enoyl reductase (ER)" evidence="6">
    <location>
        <begin position="31"/>
        <end position="369"/>
    </location>
</feature>
<dbReference type="WBParaSite" id="EEL_0000015101-mRNA-1">
    <property type="protein sequence ID" value="EEL_0000015101-mRNA-1"/>
    <property type="gene ID" value="EEL_0000015101"/>
</dbReference>
<dbReference type="Gene3D" id="3.90.180.10">
    <property type="entry name" value="Medium-chain alcohol dehydrogenases, catalytic domain"/>
    <property type="match status" value="1"/>
</dbReference>
<dbReference type="Pfam" id="PF08240">
    <property type="entry name" value="ADH_N"/>
    <property type="match status" value="1"/>
</dbReference>
<dbReference type="PANTHER" id="PTHR11695">
    <property type="entry name" value="ALCOHOL DEHYDROGENASE RELATED"/>
    <property type="match status" value="1"/>
</dbReference>
<keyword evidence="4" id="KW-0560">Oxidoreductase</keyword>
<dbReference type="InterPro" id="IPR050700">
    <property type="entry name" value="YIM1/Zinc_Alcohol_DH_Fams"/>
</dbReference>
<dbReference type="AlphaFoldDB" id="A0A0R3RFK8"/>
<dbReference type="GO" id="GO:0016491">
    <property type="term" value="F:oxidoreductase activity"/>
    <property type="evidence" value="ECO:0007669"/>
    <property type="project" value="UniProtKB-KW"/>
</dbReference>
<dbReference type="GO" id="GO:0005739">
    <property type="term" value="C:mitochondrion"/>
    <property type="evidence" value="ECO:0007669"/>
    <property type="project" value="UniProtKB-SubCell"/>
</dbReference>
<protein>
    <submittedName>
        <fullName evidence="8">PKS_ER domain-containing protein</fullName>
    </submittedName>
</protein>
<evidence type="ECO:0000256" key="5">
    <source>
        <dbReference type="ARBA" id="ARBA00023128"/>
    </source>
</evidence>
<evidence type="ECO:0000256" key="4">
    <source>
        <dbReference type="ARBA" id="ARBA00023002"/>
    </source>
</evidence>
<keyword evidence="5" id="KW-0496">Mitochondrion</keyword>
<evidence type="ECO:0000313" key="8">
    <source>
        <dbReference type="WBParaSite" id="EEL_0000015101-mRNA-1"/>
    </source>
</evidence>
<dbReference type="InterPro" id="IPR037397">
    <property type="entry name" value="RTN4IP1"/>
</dbReference>